<dbReference type="GO" id="GO:0046933">
    <property type="term" value="F:proton-transporting ATP synthase activity, rotational mechanism"/>
    <property type="evidence" value="ECO:0007669"/>
    <property type="project" value="UniProtKB-UniRule"/>
</dbReference>
<sequence length="195" mass="21420">MKNTKWKKNATAALALFLVLSCAAAAYASGDGAIPREKWMDLLYRAMNFAGLAFILVFFLKKPFSDGLSSRRAGIKDQLEALESRKAEAEQLYKEAEAKLARLDEEVNSIITEAVKQGEAEKAKIVADAERNAGDIKRQAEMAIAHELAEAKTRLKGEIAEQAVLLAEELVKKNIQPADQSRMVELSLEKVGGIQ</sequence>
<reference evidence="17" key="1">
    <citation type="journal article" date="2022" name="bioRxiv">
        <title>Thiovibrio frasassiensisgen. nov., sp. nov., an autotrophic, elemental sulfur disproportionating bacterium isolated from sulfidic karst sediment, and proposal of Thiovibrionaceae fam. nov.</title>
        <authorList>
            <person name="Aronson H."/>
            <person name="Thomas C."/>
            <person name="Bhattacharyya M."/>
            <person name="Eckstein S."/>
            <person name="Jensen S."/>
            <person name="Barco R."/>
            <person name="Macalady J."/>
            <person name="Amend J."/>
        </authorList>
    </citation>
    <scope>NUCLEOTIDE SEQUENCE</scope>
    <source>
        <strain evidence="17">RS19-109</strain>
    </source>
</reference>
<evidence type="ECO:0000256" key="9">
    <source>
        <dbReference type="ARBA" id="ARBA00023310"/>
    </source>
</evidence>
<comment type="function">
    <text evidence="10 13">F(1)F(0) ATP synthase produces ATP from ADP in the presence of a proton or sodium gradient. F-type ATPases consist of two structural domains, F(1) containing the extramembraneous catalytic core and F(0) containing the membrane proton channel, linked together by a central stalk and a peripheral stalk. During catalysis, ATP synthesis in the catalytic domain of F(1) is coupled via a rotary mechanism of the central stalk subunits to proton translocation.</text>
</comment>
<evidence type="ECO:0000256" key="7">
    <source>
        <dbReference type="ARBA" id="ARBA00023065"/>
    </source>
</evidence>
<feature type="coiled-coil region" evidence="15">
    <location>
        <begin position="72"/>
        <end position="113"/>
    </location>
</feature>
<dbReference type="RefSeq" id="WP_307632669.1">
    <property type="nucleotide sequence ID" value="NZ_JAPHEH010000001.1"/>
</dbReference>
<evidence type="ECO:0000256" key="13">
    <source>
        <dbReference type="HAMAP-Rule" id="MF_01398"/>
    </source>
</evidence>
<evidence type="ECO:0000256" key="3">
    <source>
        <dbReference type="ARBA" id="ARBA00022547"/>
    </source>
</evidence>
<proteinExistence type="inferred from homology"/>
<dbReference type="PROSITE" id="PS51257">
    <property type="entry name" value="PROKAR_LIPOPROTEIN"/>
    <property type="match status" value="1"/>
</dbReference>
<protein>
    <recommendedName>
        <fullName evidence="13">ATP synthase subunit b</fullName>
    </recommendedName>
    <alternativeName>
        <fullName evidence="13">ATP synthase F(0) sector subunit b</fullName>
    </alternativeName>
    <alternativeName>
        <fullName evidence="13">ATPase subunit I</fullName>
    </alternativeName>
    <alternativeName>
        <fullName evidence="13">F-type ATPase subunit b</fullName>
        <shortName evidence="13">F-ATPase subunit b</shortName>
    </alternativeName>
</protein>
<evidence type="ECO:0000256" key="2">
    <source>
        <dbReference type="ARBA" id="ARBA00022448"/>
    </source>
</evidence>
<dbReference type="PANTHER" id="PTHR33445:SF1">
    <property type="entry name" value="ATP SYNTHASE SUBUNIT B"/>
    <property type="match status" value="1"/>
</dbReference>
<dbReference type="CDD" id="cd06503">
    <property type="entry name" value="ATP-synt_Fo_b"/>
    <property type="match status" value="1"/>
</dbReference>
<dbReference type="InterPro" id="IPR050059">
    <property type="entry name" value="ATP_synthase_B_chain"/>
</dbReference>
<evidence type="ECO:0000256" key="11">
    <source>
        <dbReference type="ARBA" id="ARBA00025614"/>
    </source>
</evidence>
<dbReference type="PANTHER" id="PTHR33445">
    <property type="entry name" value="ATP SYNTHASE SUBUNIT B', CHLOROPLASTIC"/>
    <property type="match status" value="1"/>
</dbReference>
<gene>
    <name evidence="13" type="primary">atpF</name>
    <name evidence="17" type="ORF">OLX77_05915</name>
</gene>
<comment type="subcellular location">
    <subcellularLocation>
        <location evidence="13">Cell membrane</location>
        <topology evidence="13">Single-pass membrane protein</topology>
    </subcellularLocation>
    <subcellularLocation>
        <location evidence="12">Endomembrane system</location>
        <topology evidence="12">Single-pass membrane protein</topology>
    </subcellularLocation>
</comment>
<evidence type="ECO:0000256" key="4">
    <source>
        <dbReference type="ARBA" id="ARBA00022692"/>
    </source>
</evidence>
<organism evidence="17 18">
    <name type="scientific">Thiovibrio frasassiensis</name>
    <dbReference type="NCBI Taxonomy" id="2984131"/>
    <lineage>
        <taxon>Bacteria</taxon>
        <taxon>Pseudomonadati</taxon>
        <taxon>Thermodesulfobacteriota</taxon>
        <taxon>Desulfobulbia</taxon>
        <taxon>Desulfobulbales</taxon>
        <taxon>Thiovibrionaceae</taxon>
        <taxon>Thiovibrio</taxon>
    </lineage>
</organism>
<dbReference type="GO" id="GO:0046961">
    <property type="term" value="F:proton-transporting ATPase activity, rotational mechanism"/>
    <property type="evidence" value="ECO:0007669"/>
    <property type="project" value="TreeGrafter"/>
</dbReference>
<comment type="subunit">
    <text evidence="13">F-type ATPases have 2 components, F(1) - the catalytic core - and F(0) - the membrane proton channel. F(1) has five subunits: alpha(3), beta(3), gamma(1), delta(1), epsilon(1). F(0) has three main subunits: a(1), b(2) and c(10-14). The alpha and beta chains form an alternating ring which encloses part of the gamma chain. F(1) is attached to F(0) by a central stalk formed by the gamma and epsilon chains, while a peripheral stalk is formed by the delta and b chains.</text>
</comment>
<dbReference type="Proteomes" id="UP001154240">
    <property type="component" value="Unassembled WGS sequence"/>
</dbReference>
<accession>A0A9X4MEA7</accession>
<dbReference type="InterPro" id="IPR002146">
    <property type="entry name" value="ATP_synth_b/b'su_bac/chlpt"/>
</dbReference>
<evidence type="ECO:0000313" key="18">
    <source>
        <dbReference type="Proteomes" id="UP001154240"/>
    </source>
</evidence>
<evidence type="ECO:0000256" key="5">
    <source>
        <dbReference type="ARBA" id="ARBA00022781"/>
    </source>
</evidence>
<comment type="function">
    <text evidence="11">Component of the F(0) channel, it forms part of the peripheral stalk, linking F(1) to F(0). The b'-subunit is a diverged and duplicated form of b found in plants and photosynthetic bacteria.</text>
</comment>
<keyword evidence="7 13" id="KW-0406">Ion transport</keyword>
<keyword evidence="18" id="KW-1185">Reference proteome</keyword>
<keyword evidence="2 13" id="KW-0813">Transport</keyword>
<evidence type="ECO:0000256" key="8">
    <source>
        <dbReference type="ARBA" id="ARBA00023136"/>
    </source>
</evidence>
<evidence type="ECO:0000256" key="16">
    <source>
        <dbReference type="SAM" id="SignalP"/>
    </source>
</evidence>
<keyword evidence="5 13" id="KW-0375">Hydrogen ion transport</keyword>
<name>A0A9X4MEA7_9BACT</name>
<dbReference type="Pfam" id="PF00430">
    <property type="entry name" value="ATP-synt_B"/>
    <property type="match status" value="1"/>
</dbReference>
<evidence type="ECO:0000256" key="1">
    <source>
        <dbReference type="ARBA" id="ARBA00005513"/>
    </source>
</evidence>
<keyword evidence="13" id="KW-1003">Cell membrane</keyword>
<evidence type="ECO:0000256" key="12">
    <source>
        <dbReference type="ARBA" id="ARBA00037847"/>
    </source>
</evidence>
<keyword evidence="16" id="KW-0732">Signal</keyword>
<keyword evidence="6 13" id="KW-1133">Transmembrane helix</keyword>
<dbReference type="GO" id="GO:0012505">
    <property type="term" value="C:endomembrane system"/>
    <property type="evidence" value="ECO:0007669"/>
    <property type="project" value="UniProtKB-SubCell"/>
</dbReference>
<dbReference type="EMBL" id="JAPHEH010000001">
    <property type="protein sequence ID" value="MDG4475696.1"/>
    <property type="molecule type" value="Genomic_DNA"/>
</dbReference>
<evidence type="ECO:0000256" key="15">
    <source>
        <dbReference type="SAM" id="Coils"/>
    </source>
</evidence>
<dbReference type="GO" id="GO:0005886">
    <property type="term" value="C:plasma membrane"/>
    <property type="evidence" value="ECO:0007669"/>
    <property type="project" value="UniProtKB-SubCell"/>
</dbReference>
<keyword evidence="4 13" id="KW-0812">Transmembrane</keyword>
<keyword evidence="15" id="KW-0175">Coiled coil</keyword>
<evidence type="ECO:0000256" key="10">
    <source>
        <dbReference type="ARBA" id="ARBA00025198"/>
    </source>
</evidence>
<evidence type="ECO:0000256" key="14">
    <source>
        <dbReference type="RuleBase" id="RU003848"/>
    </source>
</evidence>
<comment type="similarity">
    <text evidence="1 13 14">Belongs to the ATPase B chain family.</text>
</comment>
<comment type="caution">
    <text evidence="17">The sequence shown here is derived from an EMBL/GenBank/DDBJ whole genome shotgun (WGS) entry which is preliminary data.</text>
</comment>
<dbReference type="GO" id="GO:0045259">
    <property type="term" value="C:proton-transporting ATP synthase complex"/>
    <property type="evidence" value="ECO:0007669"/>
    <property type="project" value="UniProtKB-KW"/>
</dbReference>
<feature type="transmembrane region" description="Helical" evidence="13">
    <location>
        <begin position="42"/>
        <end position="60"/>
    </location>
</feature>
<evidence type="ECO:0000256" key="6">
    <source>
        <dbReference type="ARBA" id="ARBA00022989"/>
    </source>
</evidence>
<keyword evidence="8 13" id="KW-0472">Membrane</keyword>
<keyword evidence="3 13" id="KW-0138">CF(0)</keyword>
<reference evidence="17" key="2">
    <citation type="submission" date="2022-10" db="EMBL/GenBank/DDBJ databases">
        <authorList>
            <person name="Aronson H.S."/>
        </authorList>
    </citation>
    <scope>NUCLEOTIDE SEQUENCE</scope>
    <source>
        <strain evidence="17">RS19-109</strain>
    </source>
</reference>
<feature type="signal peptide" evidence="16">
    <location>
        <begin position="1"/>
        <end position="28"/>
    </location>
</feature>
<dbReference type="AlphaFoldDB" id="A0A9X4MEA7"/>
<dbReference type="HAMAP" id="MF_01398">
    <property type="entry name" value="ATP_synth_b_bprime"/>
    <property type="match status" value="1"/>
</dbReference>
<keyword evidence="9 13" id="KW-0066">ATP synthesis</keyword>
<feature type="chain" id="PRO_5040839562" description="ATP synthase subunit b" evidence="16">
    <location>
        <begin position="29"/>
        <end position="195"/>
    </location>
</feature>
<evidence type="ECO:0000313" key="17">
    <source>
        <dbReference type="EMBL" id="MDG4475696.1"/>
    </source>
</evidence>